<protein>
    <submittedName>
        <fullName evidence="13">Porin</fullName>
    </submittedName>
</protein>
<accession>A0ABT8B570</accession>
<keyword evidence="9" id="KW-0472">Membrane</keyword>
<proteinExistence type="predicted"/>
<keyword evidence="6 11" id="KW-0732">Signal</keyword>
<evidence type="ECO:0000256" key="1">
    <source>
        <dbReference type="ARBA" id="ARBA00004571"/>
    </source>
</evidence>
<keyword evidence="8" id="KW-0626">Porin</keyword>
<comment type="caution">
    <text evidence="13">The sequence shown here is derived from an EMBL/GenBank/DDBJ whole genome shotgun (WGS) entry which is preliminary data.</text>
</comment>
<feature type="domain" description="Porin" evidence="12">
    <location>
        <begin position="8"/>
        <end position="311"/>
    </location>
</feature>
<keyword evidence="10" id="KW-0998">Cell outer membrane</keyword>
<dbReference type="InterPro" id="IPR002299">
    <property type="entry name" value="Porin_Neis"/>
</dbReference>
<organism evidence="13 14">
    <name type="scientific">Chitinimonas viridis</name>
    <dbReference type="NCBI Taxonomy" id="664880"/>
    <lineage>
        <taxon>Bacteria</taxon>
        <taxon>Pseudomonadati</taxon>
        <taxon>Pseudomonadota</taxon>
        <taxon>Betaproteobacteria</taxon>
        <taxon>Neisseriales</taxon>
        <taxon>Chitinibacteraceae</taxon>
        <taxon>Chitinimonas</taxon>
    </lineage>
</organism>
<dbReference type="InterPro" id="IPR001702">
    <property type="entry name" value="Porin_Gram-ve"/>
</dbReference>
<keyword evidence="5" id="KW-0812">Transmembrane</keyword>
<keyword evidence="4" id="KW-1134">Transmembrane beta strand</keyword>
<feature type="signal peptide" evidence="11">
    <location>
        <begin position="1"/>
        <end position="19"/>
    </location>
</feature>
<evidence type="ECO:0000313" key="14">
    <source>
        <dbReference type="Proteomes" id="UP001180081"/>
    </source>
</evidence>
<reference evidence="13" key="1">
    <citation type="journal article" date="2014" name="Int. J. Syst. Evol. Microbiol.">
        <title>Complete genome of a new Firmicutes species belonging to the dominant human colonic microbiota ('Ruminococcus bicirculans') reveals two chromosomes and a selective capacity to utilize plant glucans.</title>
        <authorList>
            <consortium name="NISC Comparative Sequencing Program"/>
            <person name="Wegmann U."/>
            <person name="Louis P."/>
            <person name="Goesmann A."/>
            <person name="Henrissat B."/>
            <person name="Duncan S.H."/>
            <person name="Flint H.J."/>
        </authorList>
    </citation>
    <scope>NUCLEOTIDE SEQUENCE</scope>
    <source>
        <strain evidence="13">CECT 7703</strain>
    </source>
</reference>
<dbReference type="Gene3D" id="2.40.160.10">
    <property type="entry name" value="Porin"/>
    <property type="match status" value="1"/>
</dbReference>
<evidence type="ECO:0000256" key="9">
    <source>
        <dbReference type="ARBA" id="ARBA00023136"/>
    </source>
</evidence>
<dbReference type="PRINTS" id="PR00184">
    <property type="entry name" value="NEISSPPORIN"/>
</dbReference>
<evidence type="ECO:0000256" key="7">
    <source>
        <dbReference type="ARBA" id="ARBA00023065"/>
    </source>
</evidence>
<keyword evidence="7" id="KW-0406">Ion transport</keyword>
<dbReference type="InterPro" id="IPR050298">
    <property type="entry name" value="Gram-neg_bact_OMP"/>
</dbReference>
<evidence type="ECO:0000256" key="6">
    <source>
        <dbReference type="ARBA" id="ARBA00022729"/>
    </source>
</evidence>
<name>A0ABT8B570_9NEIS</name>
<dbReference type="InterPro" id="IPR023614">
    <property type="entry name" value="Porin_dom_sf"/>
</dbReference>
<evidence type="ECO:0000256" key="4">
    <source>
        <dbReference type="ARBA" id="ARBA00022452"/>
    </source>
</evidence>
<dbReference type="RefSeq" id="WP_290332229.1">
    <property type="nucleotide sequence ID" value="NZ_JAUFPU010000005.1"/>
</dbReference>
<comment type="subcellular location">
    <subcellularLocation>
        <location evidence="1">Cell outer membrane</location>
        <topology evidence="1">Multi-pass membrane protein</topology>
    </subcellularLocation>
</comment>
<evidence type="ECO:0000259" key="12">
    <source>
        <dbReference type="Pfam" id="PF13609"/>
    </source>
</evidence>
<dbReference type="SUPFAM" id="SSF56935">
    <property type="entry name" value="Porins"/>
    <property type="match status" value="1"/>
</dbReference>
<evidence type="ECO:0000256" key="3">
    <source>
        <dbReference type="ARBA" id="ARBA00022448"/>
    </source>
</evidence>
<dbReference type="Pfam" id="PF13609">
    <property type="entry name" value="Porin_4"/>
    <property type="match status" value="1"/>
</dbReference>
<evidence type="ECO:0000256" key="8">
    <source>
        <dbReference type="ARBA" id="ARBA00023114"/>
    </source>
</evidence>
<dbReference type="EMBL" id="JAUFPU010000005">
    <property type="protein sequence ID" value="MDN3576703.1"/>
    <property type="molecule type" value="Genomic_DNA"/>
</dbReference>
<evidence type="ECO:0000256" key="11">
    <source>
        <dbReference type="SAM" id="SignalP"/>
    </source>
</evidence>
<reference evidence="13" key="2">
    <citation type="submission" date="2023-06" db="EMBL/GenBank/DDBJ databases">
        <authorList>
            <person name="Lucena T."/>
            <person name="Sun Q."/>
        </authorList>
    </citation>
    <scope>NUCLEOTIDE SEQUENCE</scope>
    <source>
        <strain evidence="13">CECT 7703</strain>
    </source>
</reference>
<dbReference type="CDD" id="cd00342">
    <property type="entry name" value="gram_neg_porins"/>
    <property type="match status" value="1"/>
</dbReference>
<dbReference type="PRINTS" id="PR00182">
    <property type="entry name" value="ECOLNEIPORIN"/>
</dbReference>
<sequence length="343" mass="36996">MKLHAIAAALALVGTVASAADSNVTVYGRMDMGLELHDDGKLRRVAVQNFSSRLGFRGEEGLGDGLSAIWQIESGVSPDDSANSGSFASRNSFVGLKGEFGTVLMGNYDMPFKTLDKNVGLLWNQGDSVEQITHGKASELNFHTRQKNVIQYHSPKFSGVQIKLAYGPDEAKGSYTAPAEVGSNRQVYSMSAEYDGGKWNIGAAYDVKQDLEAKGKDWHASKLIAGAKFGDFTLGAAISQLDNDAGRKVDTLTVNGAYKVGPMTYKASIGTADESAANANDGVDLFAIEVNYAISKMTSFYGYYAQFNNDARARARFEAGDNKYRPARGDDPKVFGVAMRHNF</sequence>
<dbReference type="InterPro" id="IPR033900">
    <property type="entry name" value="Gram_neg_porin_domain"/>
</dbReference>
<evidence type="ECO:0000256" key="10">
    <source>
        <dbReference type="ARBA" id="ARBA00023237"/>
    </source>
</evidence>
<dbReference type="PANTHER" id="PTHR34501">
    <property type="entry name" value="PROTEIN YDDL-RELATED"/>
    <property type="match status" value="1"/>
</dbReference>
<gene>
    <name evidence="13" type="ORF">QWZ03_08000</name>
</gene>
<evidence type="ECO:0000256" key="2">
    <source>
        <dbReference type="ARBA" id="ARBA00011233"/>
    </source>
</evidence>
<evidence type="ECO:0000313" key="13">
    <source>
        <dbReference type="EMBL" id="MDN3576703.1"/>
    </source>
</evidence>
<dbReference type="PANTHER" id="PTHR34501:SF9">
    <property type="entry name" value="MAJOR OUTER MEMBRANE PROTEIN P.IA"/>
    <property type="match status" value="1"/>
</dbReference>
<keyword evidence="14" id="KW-1185">Reference proteome</keyword>
<evidence type="ECO:0000256" key="5">
    <source>
        <dbReference type="ARBA" id="ARBA00022692"/>
    </source>
</evidence>
<keyword evidence="3" id="KW-0813">Transport</keyword>
<dbReference type="Proteomes" id="UP001180081">
    <property type="component" value="Unassembled WGS sequence"/>
</dbReference>
<comment type="subunit">
    <text evidence="2">Homotrimer.</text>
</comment>
<feature type="chain" id="PRO_5045290121" evidence="11">
    <location>
        <begin position="20"/>
        <end position="343"/>
    </location>
</feature>